<dbReference type="AlphaFoldDB" id="A0A2T4PXV1"/>
<dbReference type="Pfam" id="PF13508">
    <property type="entry name" value="Acetyltransf_7"/>
    <property type="match status" value="1"/>
</dbReference>
<proteinExistence type="predicted"/>
<protein>
    <submittedName>
        <fullName evidence="2">N-acetyltransferase</fullName>
    </submittedName>
</protein>
<dbReference type="STRING" id="1194526.A284_02260"/>
<dbReference type="RefSeq" id="WP_107532696.1">
    <property type="nucleotide sequence ID" value="NZ_JAFFRN010000020.1"/>
</dbReference>
<gene>
    <name evidence="2" type="ORF">BU085_11410</name>
</gene>
<sequence length="149" mass="17521">MIVNELEKAVVKQYMNLLLLADPEKQAIEQYINQCHVYLLSDEHQSQSLAIAAVETLSDTEVELKNIAVHPLYRRKGLGTYLMTWLFAKYQNMTMYVGTSDTESTLKFYYRLGFKDYDIRQNFFISQYEQPIYDNGKLLIDMKILKKDL</sequence>
<reference evidence="2 3" key="1">
    <citation type="journal article" date="2016" name="Front. Microbiol.">
        <title>Comprehensive Phylogenetic Analysis of Bovine Non-aureus Staphylococci Species Based on Whole-Genome Sequencing.</title>
        <authorList>
            <person name="Naushad S."/>
            <person name="Barkema H.W."/>
            <person name="Luby C."/>
            <person name="Condas L.A."/>
            <person name="Nobrega D.B."/>
            <person name="Carson D.A."/>
            <person name="De Buck J."/>
        </authorList>
    </citation>
    <scope>NUCLEOTIDE SEQUENCE [LARGE SCALE GENOMIC DNA]</scope>
    <source>
        <strain evidence="2 3">SNUC 2993</strain>
    </source>
</reference>
<evidence type="ECO:0000313" key="3">
    <source>
        <dbReference type="Proteomes" id="UP000240717"/>
    </source>
</evidence>
<dbReference type="GO" id="GO:0016747">
    <property type="term" value="F:acyltransferase activity, transferring groups other than amino-acyl groups"/>
    <property type="evidence" value="ECO:0007669"/>
    <property type="project" value="InterPro"/>
</dbReference>
<evidence type="ECO:0000313" key="2">
    <source>
        <dbReference type="EMBL" id="PTI49710.1"/>
    </source>
</evidence>
<keyword evidence="2" id="KW-0808">Transferase</keyword>
<feature type="domain" description="N-acetyltransferase" evidence="1">
    <location>
        <begin position="1"/>
        <end position="149"/>
    </location>
</feature>
<name>A0A2T4PXV1_STAWA</name>
<dbReference type="InterPro" id="IPR000182">
    <property type="entry name" value="GNAT_dom"/>
</dbReference>
<comment type="caution">
    <text evidence="2">The sequence shown here is derived from an EMBL/GenBank/DDBJ whole genome shotgun (WGS) entry which is preliminary data.</text>
</comment>
<accession>A0A2T4PXV1</accession>
<evidence type="ECO:0000259" key="1">
    <source>
        <dbReference type="PROSITE" id="PS51186"/>
    </source>
</evidence>
<dbReference type="CDD" id="cd04301">
    <property type="entry name" value="NAT_SF"/>
    <property type="match status" value="1"/>
</dbReference>
<dbReference type="SUPFAM" id="SSF55729">
    <property type="entry name" value="Acyl-CoA N-acyltransferases (Nat)"/>
    <property type="match status" value="1"/>
</dbReference>
<organism evidence="2 3">
    <name type="scientific">Staphylococcus warneri</name>
    <dbReference type="NCBI Taxonomy" id="1292"/>
    <lineage>
        <taxon>Bacteria</taxon>
        <taxon>Bacillati</taxon>
        <taxon>Bacillota</taxon>
        <taxon>Bacilli</taxon>
        <taxon>Bacillales</taxon>
        <taxon>Staphylococcaceae</taxon>
        <taxon>Staphylococcus</taxon>
    </lineage>
</organism>
<dbReference type="PROSITE" id="PS51186">
    <property type="entry name" value="GNAT"/>
    <property type="match status" value="1"/>
</dbReference>
<dbReference type="InterPro" id="IPR016181">
    <property type="entry name" value="Acyl_CoA_acyltransferase"/>
</dbReference>
<dbReference type="Proteomes" id="UP000240717">
    <property type="component" value="Unassembled WGS sequence"/>
</dbReference>
<dbReference type="Gene3D" id="3.40.630.30">
    <property type="match status" value="1"/>
</dbReference>
<dbReference type="EMBL" id="PZEV01000053">
    <property type="protein sequence ID" value="PTI49710.1"/>
    <property type="molecule type" value="Genomic_DNA"/>
</dbReference>